<sequence length="60" mass="6371">MALTRLFPSRILSDRAAAHRAMARAALFADSSAATRLKRYNLHMSKARTLEAAAGKGGAA</sequence>
<comment type="caution">
    <text evidence="1">The sequence shown here is derived from an EMBL/GenBank/DDBJ whole genome shotgun (WGS) entry which is preliminary data.</text>
</comment>
<dbReference type="RefSeq" id="WP_133481996.1">
    <property type="nucleotide sequence ID" value="NZ_SNWH01000003.1"/>
</dbReference>
<name>A0A4R6HY43_9GAMM</name>
<dbReference type="AlphaFoldDB" id="A0A4R6HY43"/>
<accession>A0A4R6HY43</accession>
<reference evidence="1 2" key="1">
    <citation type="submission" date="2019-03" db="EMBL/GenBank/DDBJ databases">
        <title>Freshwater and sediment microbial communities from various areas in North America, analyzing microbe dynamics in response to fracking.</title>
        <authorList>
            <person name="Lamendella R."/>
        </authorList>
    </citation>
    <scope>NUCLEOTIDE SEQUENCE [LARGE SCALE GENOMIC DNA]</scope>
    <source>
        <strain evidence="1 2">1_TX</strain>
    </source>
</reference>
<keyword evidence="2" id="KW-1185">Reference proteome</keyword>
<evidence type="ECO:0000313" key="1">
    <source>
        <dbReference type="EMBL" id="TDO13794.1"/>
    </source>
</evidence>
<gene>
    <name evidence="1" type="ORF">DFO68_10315</name>
</gene>
<evidence type="ECO:0000313" key="2">
    <source>
        <dbReference type="Proteomes" id="UP000295150"/>
    </source>
</evidence>
<proteinExistence type="predicted"/>
<organism evidence="1 2">
    <name type="scientific">Halomonas ventosae</name>
    <dbReference type="NCBI Taxonomy" id="229007"/>
    <lineage>
        <taxon>Bacteria</taxon>
        <taxon>Pseudomonadati</taxon>
        <taxon>Pseudomonadota</taxon>
        <taxon>Gammaproteobacteria</taxon>
        <taxon>Oceanospirillales</taxon>
        <taxon>Halomonadaceae</taxon>
        <taxon>Halomonas</taxon>
    </lineage>
</organism>
<dbReference type="EMBL" id="SNWH01000003">
    <property type="protein sequence ID" value="TDO13794.1"/>
    <property type="molecule type" value="Genomic_DNA"/>
</dbReference>
<dbReference type="Proteomes" id="UP000295150">
    <property type="component" value="Unassembled WGS sequence"/>
</dbReference>
<protein>
    <submittedName>
        <fullName evidence="1">Uncharacterized protein</fullName>
    </submittedName>
</protein>